<keyword evidence="2" id="KW-1185">Reference proteome</keyword>
<protein>
    <submittedName>
        <fullName evidence="1">Uncharacterized protein</fullName>
    </submittedName>
</protein>
<proteinExistence type="predicted"/>
<gene>
    <name evidence="1" type="ORF">F4821DRAFT_263372</name>
</gene>
<dbReference type="EMBL" id="MU394359">
    <property type="protein sequence ID" value="KAI6083037.1"/>
    <property type="molecule type" value="Genomic_DNA"/>
</dbReference>
<evidence type="ECO:0000313" key="1">
    <source>
        <dbReference type="EMBL" id="KAI6083037.1"/>
    </source>
</evidence>
<organism evidence="1 2">
    <name type="scientific">Hypoxylon rubiginosum</name>
    <dbReference type="NCBI Taxonomy" id="110542"/>
    <lineage>
        <taxon>Eukaryota</taxon>
        <taxon>Fungi</taxon>
        <taxon>Dikarya</taxon>
        <taxon>Ascomycota</taxon>
        <taxon>Pezizomycotina</taxon>
        <taxon>Sordariomycetes</taxon>
        <taxon>Xylariomycetidae</taxon>
        <taxon>Xylariales</taxon>
        <taxon>Hypoxylaceae</taxon>
        <taxon>Hypoxylon</taxon>
    </lineage>
</organism>
<evidence type="ECO:0000313" key="2">
    <source>
        <dbReference type="Proteomes" id="UP001497680"/>
    </source>
</evidence>
<reference evidence="1 2" key="1">
    <citation type="journal article" date="2022" name="New Phytol.">
        <title>Ecological generalism drives hyperdiversity of secondary metabolite gene clusters in xylarialean endophytes.</title>
        <authorList>
            <person name="Franco M.E.E."/>
            <person name="Wisecaver J.H."/>
            <person name="Arnold A.E."/>
            <person name="Ju Y.M."/>
            <person name="Slot J.C."/>
            <person name="Ahrendt S."/>
            <person name="Moore L.P."/>
            <person name="Eastman K.E."/>
            <person name="Scott K."/>
            <person name="Konkel Z."/>
            <person name="Mondo S.J."/>
            <person name="Kuo A."/>
            <person name="Hayes R.D."/>
            <person name="Haridas S."/>
            <person name="Andreopoulos B."/>
            <person name="Riley R."/>
            <person name="LaButti K."/>
            <person name="Pangilinan J."/>
            <person name="Lipzen A."/>
            <person name="Amirebrahimi M."/>
            <person name="Yan J."/>
            <person name="Adam C."/>
            <person name="Keymanesh K."/>
            <person name="Ng V."/>
            <person name="Louie K."/>
            <person name="Northen T."/>
            <person name="Drula E."/>
            <person name="Henrissat B."/>
            <person name="Hsieh H.M."/>
            <person name="Youens-Clark K."/>
            <person name="Lutzoni F."/>
            <person name="Miadlikowska J."/>
            <person name="Eastwood D.C."/>
            <person name="Hamelin R.C."/>
            <person name="Grigoriev I.V."/>
            <person name="U'Ren J.M."/>
        </authorList>
    </citation>
    <scope>NUCLEOTIDE SEQUENCE [LARGE SCALE GENOMIC DNA]</scope>
    <source>
        <strain evidence="1 2">ER1909</strain>
    </source>
</reference>
<comment type="caution">
    <text evidence="1">The sequence shown here is derived from an EMBL/GenBank/DDBJ whole genome shotgun (WGS) entry which is preliminary data.</text>
</comment>
<dbReference type="Proteomes" id="UP001497680">
    <property type="component" value="Unassembled WGS sequence"/>
</dbReference>
<sequence>MYQYNQLPDKQSDDAANASPSSTWMFTGLHNGMQPATGPSQQASNLHGDRFFDPNHTTGKPYGCVCGAGFTRLDALKRHIATQSNDVSQWYPCDYCEGHRGEKAFRRYDDLIQHLKGPHKDQDIPMPSRAATNKAAANTLRCLLPRCNKPYGYLDQAELDGHQFTIHYNDLLPSLQS</sequence>
<name>A0ACC0CRV1_9PEZI</name>
<accession>A0ACC0CRV1</accession>